<dbReference type="SMART" id="SM00256">
    <property type="entry name" value="FBOX"/>
    <property type="match status" value="1"/>
</dbReference>
<feature type="domain" description="F-box" evidence="1">
    <location>
        <begin position="89"/>
        <end position="136"/>
    </location>
</feature>
<evidence type="ECO:0000313" key="2">
    <source>
        <dbReference type="EMBL" id="KAK7203718.1"/>
    </source>
</evidence>
<reference evidence="2 3" key="1">
    <citation type="submission" date="2024-03" db="EMBL/GenBank/DDBJ databases">
        <title>Genome-scale model development and genomic sequencing of the oleaginous clade Lipomyces.</title>
        <authorList>
            <consortium name="Lawrence Berkeley National Laboratory"/>
            <person name="Czajka J.J."/>
            <person name="Han Y."/>
            <person name="Kim J."/>
            <person name="Mondo S.J."/>
            <person name="Hofstad B.A."/>
            <person name="Robles A."/>
            <person name="Haridas S."/>
            <person name="Riley R."/>
            <person name="LaButti K."/>
            <person name="Pangilinan J."/>
            <person name="Andreopoulos W."/>
            <person name="Lipzen A."/>
            <person name="Yan J."/>
            <person name="Wang M."/>
            <person name="Ng V."/>
            <person name="Grigoriev I.V."/>
            <person name="Spatafora J.W."/>
            <person name="Magnuson J.K."/>
            <person name="Baker S.E."/>
            <person name="Pomraning K.R."/>
        </authorList>
    </citation>
    <scope>NUCLEOTIDE SEQUENCE [LARGE SCALE GENOMIC DNA]</scope>
    <source>
        <strain evidence="2 3">Phaff 52-87</strain>
    </source>
</reference>
<keyword evidence="3" id="KW-1185">Reference proteome</keyword>
<dbReference type="PROSITE" id="PS50181">
    <property type="entry name" value="FBOX"/>
    <property type="match status" value="1"/>
</dbReference>
<dbReference type="SUPFAM" id="SSF52047">
    <property type="entry name" value="RNI-like"/>
    <property type="match status" value="1"/>
</dbReference>
<sequence length="602" mass="68962">MAWELIYWFPRDAKGYLLAIKYYLEENSFEAAFSVLEQGTAAAGDAVAKPGRSMYMKHTSKNNIQRSTERRNDSNKLSLVSSDYETATKDPIIALPSDIITDIFLRIPYGERLILRRVSKSWNSELLSNRILWQHIDFRSGKRPVRLADAERSIALADGAIQELYLEKILRPEESLCVDAFLEAAEQNPGALRRLELNCYAPHFLTKDPDGPSIMGGEARMNTLLNLTSLKMALDQSEYFVNDILDRVTLPNLQDLFFYADQHRHVETRNLRYIVRARTSISEQPLPNLKKFRIGSQLEIGSFVERSDFPRNHYFNPLREMVTIAPGSLNDLIALMPNLESLEIKRLFMEGVLDLSSYLRLRYVNLSQCVLHETPLIPEGCKTLILNSLLVGFLEELDFLIENARSIEKLDFSGQEDRVSMSIVEQFSLLSPEVFTDLSLRLVWRDFEPDTVLSHSVPFPGSDLTPMIRGGTPFDYMIHYLPNIKRLDLSCTAVTDQTMRKISGLQRLEYLDVSGTKISLKGVFDLLKPEVSGSMVNDSQTWRSMREHWRATTNVKTIILKKCPRIDRTSIAWLEEHGITTGSKLSDYPEWAHLKLWKPECL</sequence>
<protein>
    <recommendedName>
        <fullName evidence="1">F-box domain-containing protein</fullName>
    </recommendedName>
</protein>
<dbReference type="Gene3D" id="1.20.1280.50">
    <property type="match status" value="1"/>
</dbReference>
<dbReference type="InterPro" id="IPR032675">
    <property type="entry name" value="LRR_dom_sf"/>
</dbReference>
<evidence type="ECO:0000313" key="3">
    <source>
        <dbReference type="Proteomes" id="UP001498771"/>
    </source>
</evidence>
<comment type="caution">
    <text evidence="2">The sequence shown here is derived from an EMBL/GenBank/DDBJ whole genome shotgun (WGS) entry which is preliminary data.</text>
</comment>
<dbReference type="PANTHER" id="PTHR38926">
    <property type="entry name" value="F-BOX DOMAIN CONTAINING PROTEIN, EXPRESSED"/>
    <property type="match status" value="1"/>
</dbReference>
<name>A0ABR1F3S4_9ASCO</name>
<dbReference type="Gene3D" id="3.80.10.10">
    <property type="entry name" value="Ribonuclease Inhibitor"/>
    <property type="match status" value="1"/>
</dbReference>
<dbReference type="RefSeq" id="XP_064766751.1">
    <property type="nucleotide sequence ID" value="XM_064915233.1"/>
</dbReference>
<organism evidence="2 3">
    <name type="scientific">Myxozyma melibiosi</name>
    <dbReference type="NCBI Taxonomy" id="54550"/>
    <lineage>
        <taxon>Eukaryota</taxon>
        <taxon>Fungi</taxon>
        <taxon>Dikarya</taxon>
        <taxon>Ascomycota</taxon>
        <taxon>Saccharomycotina</taxon>
        <taxon>Lipomycetes</taxon>
        <taxon>Lipomycetales</taxon>
        <taxon>Lipomycetaceae</taxon>
        <taxon>Myxozyma</taxon>
    </lineage>
</organism>
<dbReference type="SUPFAM" id="SSF81383">
    <property type="entry name" value="F-box domain"/>
    <property type="match status" value="1"/>
</dbReference>
<dbReference type="GeneID" id="90040745"/>
<dbReference type="Proteomes" id="UP001498771">
    <property type="component" value="Unassembled WGS sequence"/>
</dbReference>
<dbReference type="InterPro" id="IPR001810">
    <property type="entry name" value="F-box_dom"/>
</dbReference>
<gene>
    <name evidence="2" type="ORF">BZA70DRAFT_58197</name>
</gene>
<dbReference type="EMBL" id="JBBJBU010000010">
    <property type="protein sequence ID" value="KAK7203718.1"/>
    <property type="molecule type" value="Genomic_DNA"/>
</dbReference>
<dbReference type="InterPro" id="IPR036047">
    <property type="entry name" value="F-box-like_dom_sf"/>
</dbReference>
<dbReference type="Pfam" id="PF00646">
    <property type="entry name" value="F-box"/>
    <property type="match status" value="1"/>
</dbReference>
<proteinExistence type="predicted"/>
<accession>A0ABR1F3S4</accession>
<evidence type="ECO:0000259" key="1">
    <source>
        <dbReference type="PROSITE" id="PS50181"/>
    </source>
</evidence>
<dbReference type="PANTHER" id="PTHR38926:SF2">
    <property type="entry name" value="F-BOX_LRR-REPEAT PROTEIN 21-RELATED"/>
    <property type="match status" value="1"/>
</dbReference>